<protein>
    <submittedName>
        <fullName evidence="2">Uncharacterized protein</fullName>
    </submittedName>
</protein>
<sequence length="94" mass="10414">MQGPSTHQKDLSQANAQAAAGKSKNDEKAEEMREEKSTDAVDDITELKESLQALKEVKTLIQEFSTLLETARLCRKATIKKEKVLIVLNALLSD</sequence>
<feature type="compositionally biased region" description="Basic and acidic residues" evidence="1">
    <location>
        <begin position="23"/>
        <end position="43"/>
    </location>
</feature>
<organism evidence="2 3">
    <name type="scientific">Araneus ventricosus</name>
    <name type="common">Orbweaver spider</name>
    <name type="synonym">Epeira ventricosa</name>
    <dbReference type="NCBI Taxonomy" id="182803"/>
    <lineage>
        <taxon>Eukaryota</taxon>
        <taxon>Metazoa</taxon>
        <taxon>Ecdysozoa</taxon>
        <taxon>Arthropoda</taxon>
        <taxon>Chelicerata</taxon>
        <taxon>Arachnida</taxon>
        <taxon>Araneae</taxon>
        <taxon>Araneomorphae</taxon>
        <taxon>Entelegynae</taxon>
        <taxon>Araneoidea</taxon>
        <taxon>Araneidae</taxon>
        <taxon>Araneus</taxon>
    </lineage>
</organism>
<evidence type="ECO:0000256" key="1">
    <source>
        <dbReference type="SAM" id="MobiDB-lite"/>
    </source>
</evidence>
<name>A0A4Y2N111_ARAVE</name>
<proteinExistence type="predicted"/>
<dbReference type="AlphaFoldDB" id="A0A4Y2N111"/>
<gene>
    <name evidence="2" type="ORF">AVEN_169751_1</name>
</gene>
<feature type="region of interest" description="Disordered" evidence="1">
    <location>
        <begin position="1"/>
        <end position="43"/>
    </location>
</feature>
<feature type="compositionally biased region" description="Polar residues" evidence="1">
    <location>
        <begin position="1"/>
        <end position="16"/>
    </location>
</feature>
<accession>A0A4Y2N111</accession>
<evidence type="ECO:0000313" key="2">
    <source>
        <dbReference type="EMBL" id="GBN32552.1"/>
    </source>
</evidence>
<keyword evidence="3" id="KW-1185">Reference proteome</keyword>
<reference evidence="2 3" key="1">
    <citation type="journal article" date="2019" name="Sci. Rep.">
        <title>Orb-weaving spider Araneus ventricosus genome elucidates the spidroin gene catalogue.</title>
        <authorList>
            <person name="Kono N."/>
            <person name="Nakamura H."/>
            <person name="Ohtoshi R."/>
            <person name="Moran D.A.P."/>
            <person name="Shinohara A."/>
            <person name="Yoshida Y."/>
            <person name="Fujiwara M."/>
            <person name="Mori M."/>
            <person name="Tomita M."/>
            <person name="Arakawa K."/>
        </authorList>
    </citation>
    <scope>NUCLEOTIDE SEQUENCE [LARGE SCALE GENOMIC DNA]</scope>
</reference>
<dbReference type="EMBL" id="BGPR01008252">
    <property type="protein sequence ID" value="GBN32552.1"/>
    <property type="molecule type" value="Genomic_DNA"/>
</dbReference>
<dbReference type="Proteomes" id="UP000499080">
    <property type="component" value="Unassembled WGS sequence"/>
</dbReference>
<comment type="caution">
    <text evidence="2">The sequence shown here is derived from an EMBL/GenBank/DDBJ whole genome shotgun (WGS) entry which is preliminary data.</text>
</comment>
<evidence type="ECO:0000313" key="3">
    <source>
        <dbReference type="Proteomes" id="UP000499080"/>
    </source>
</evidence>